<evidence type="ECO:0000313" key="2">
    <source>
        <dbReference type="Proteomes" id="UP001178507"/>
    </source>
</evidence>
<dbReference type="InterPro" id="IPR015915">
    <property type="entry name" value="Kelch-typ_b-propeller"/>
</dbReference>
<dbReference type="EMBL" id="CAUJNA010003249">
    <property type="protein sequence ID" value="CAJ1396972.1"/>
    <property type="molecule type" value="Genomic_DNA"/>
</dbReference>
<gene>
    <name evidence="1" type="ORF">EVOR1521_LOCUS21091</name>
</gene>
<dbReference type="AlphaFoldDB" id="A0AA36J0P1"/>
<dbReference type="Gene3D" id="2.120.10.80">
    <property type="entry name" value="Kelch-type beta propeller"/>
    <property type="match status" value="1"/>
</dbReference>
<comment type="caution">
    <text evidence="1">The sequence shown here is derived from an EMBL/GenBank/DDBJ whole genome shotgun (WGS) entry which is preliminary data.</text>
</comment>
<evidence type="ECO:0008006" key="3">
    <source>
        <dbReference type="Google" id="ProtNLM"/>
    </source>
</evidence>
<evidence type="ECO:0000313" key="1">
    <source>
        <dbReference type="EMBL" id="CAJ1396972.1"/>
    </source>
</evidence>
<reference evidence="1" key="1">
    <citation type="submission" date="2023-08" db="EMBL/GenBank/DDBJ databases">
        <authorList>
            <person name="Chen Y."/>
            <person name="Shah S."/>
            <person name="Dougan E. K."/>
            <person name="Thang M."/>
            <person name="Chan C."/>
        </authorList>
    </citation>
    <scope>NUCLEOTIDE SEQUENCE</scope>
</reference>
<organism evidence="1 2">
    <name type="scientific">Effrenium voratum</name>
    <dbReference type="NCBI Taxonomy" id="2562239"/>
    <lineage>
        <taxon>Eukaryota</taxon>
        <taxon>Sar</taxon>
        <taxon>Alveolata</taxon>
        <taxon>Dinophyceae</taxon>
        <taxon>Suessiales</taxon>
        <taxon>Symbiodiniaceae</taxon>
        <taxon>Effrenium</taxon>
    </lineage>
</organism>
<keyword evidence="2" id="KW-1185">Reference proteome</keyword>
<protein>
    <recommendedName>
        <fullName evidence="3">Kelch repeat-containing protein</fullName>
    </recommendedName>
</protein>
<dbReference type="Proteomes" id="UP001178507">
    <property type="component" value="Unassembled WGS sequence"/>
</dbReference>
<accession>A0AA36J0P1</accession>
<proteinExistence type="predicted"/>
<dbReference type="SUPFAM" id="SSF117281">
    <property type="entry name" value="Kelch motif"/>
    <property type="match status" value="1"/>
</dbReference>
<sequence length="337" mass="36603">MAGDEAEPQVRRRWRVKEEIPRPVANVASRVVWFLGRRCVELLLPSGQVRSSSLAVSVKPGSRAAMDAEGRVFVLENGSSAVWQVTGALELLSQGVEASRFRSSLGSRFVQCGDQLLVTGTPGPGAHTPWLFDLQSRTWQRLPDAPHAILSSAVVCSDEVTIIGGWSKMRSCHGFTQRLNLRAGGWQVLGDQVPWRRPGAACSWGAGALLALGWMECEGRVGADGFRLLRRNGAAQRAQSSSSRLVALQPSASGAGGLRVQEVAELPHADSFESLGQIFPSKLGVVCLGRDHVQIFGATGRTWQSWQSWPLPQELARDESNSWVKHCGSWAVAFEDL</sequence>
<name>A0AA36J0P1_9DINO</name>